<name>A0ABR3G045_9AGAR</name>
<feature type="region of interest" description="Disordered" evidence="2">
    <location>
        <begin position="403"/>
        <end position="426"/>
    </location>
</feature>
<feature type="region of interest" description="Disordered" evidence="2">
    <location>
        <begin position="493"/>
        <end position="542"/>
    </location>
</feature>
<evidence type="ECO:0000256" key="2">
    <source>
        <dbReference type="SAM" id="MobiDB-lite"/>
    </source>
</evidence>
<comment type="caution">
    <text evidence="3">The sequence shown here is derived from an EMBL/GenBank/DDBJ whole genome shotgun (WGS) entry which is preliminary data.</text>
</comment>
<gene>
    <name evidence="3" type="ORF">V5O48_000971</name>
</gene>
<evidence type="ECO:0000313" key="3">
    <source>
        <dbReference type="EMBL" id="KAL0581077.1"/>
    </source>
</evidence>
<dbReference type="InterPro" id="IPR019190">
    <property type="entry name" value="EXOV"/>
</dbReference>
<evidence type="ECO:0008006" key="5">
    <source>
        <dbReference type="Google" id="ProtNLM"/>
    </source>
</evidence>
<accession>A0ABR3G045</accession>
<keyword evidence="4" id="KW-1185">Reference proteome</keyword>
<dbReference type="Proteomes" id="UP001465976">
    <property type="component" value="Unassembled WGS sequence"/>
</dbReference>
<dbReference type="EMBL" id="JBAHYK010000017">
    <property type="protein sequence ID" value="KAL0581077.1"/>
    <property type="molecule type" value="Genomic_DNA"/>
</dbReference>
<organism evidence="3 4">
    <name type="scientific">Marasmius crinis-equi</name>
    <dbReference type="NCBI Taxonomy" id="585013"/>
    <lineage>
        <taxon>Eukaryota</taxon>
        <taxon>Fungi</taxon>
        <taxon>Dikarya</taxon>
        <taxon>Basidiomycota</taxon>
        <taxon>Agaricomycotina</taxon>
        <taxon>Agaricomycetes</taxon>
        <taxon>Agaricomycetidae</taxon>
        <taxon>Agaricales</taxon>
        <taxon>Marasmiineae</taxon>
        <taxon>Marasmiaceae</taxon>
        <taxon>Marasmius</taxon>
    </lineage>
</organism>
<dbReference type="Pfam" id="PF09810">
    <property type="entry name" value="Exo5"/>
    <property type="match status" value="3"/>
</dbReference>
<reference evidence="3 4" key="1">
    <citation type="submission" date="2024-02" db="EMBL/GenBank/DDBJ databases">
        <title>A draft genome for the cacao thread blight pathogen Marasmius crinis-equi.</title>
        <authorList>
            <person name="Cohen S.P."/>
            <person name="Baruah I.K."/>
            <person name="Amoako-Attah I."/>
            <person name="Bukari Y."/>
            <person name="Meinhardt L.W."/>
            <person name="Bailey B.A."/>
        </authorList>
    </citation>
    <scope>NUCLEOTIDE SEQUENCE [LARGE SCALE GENOMIC DNA]</scope>
    <source>
        <strain evidence="3 4">GH-76</strain>
    </source>
</reference>
<sequence>MPTSSTVASDEYFDLDDFTEWTEEDFALLDAQLTFPEPQGQPKVDIELDFGSFGVPDMFKPSSSRLRPPVRARNGKVLKTDSPLQRFRRKRNLSVSDLVAPAWCEVQFDYGLRQGRHKELVHRPDSFVTKGGKEITVEKAIAVSNEVVLKKGKAVHKKLEKEIRPEEVSVSIETKEERWDMISCFQTLRNGNCAREMPVFGVVEGHVVIGIIDEVLRKRADSPLSPKPRKRPSRSNPSTPRKPKRSRTMPGLPTCESESSRAKPQLNSFLASNLDNSSSTISSEEKHWILHLNDTKTRRSNSLPSDDDTLSPRLQLMTYCRLLTELLDNYDFSALWTKVEADSSRRFSESFVRGAGLVIGDQPGGIDCLDDLTALWLASLLDLDVAHVDARLTLIYRSQETERKLRQKGKGKGKGKAKEKRRPWVAESISAQEQGDINRAIEASLRDLSTSNDAQFGAPLVPSGEHELEIGIATGGPDTETLLVQQQSRLDSGASASSEVFSAPKHSRESDEHTAVSQLHPLGIHERSSAPDISSHSDTSDTDDLDANIIGTKEFMYSASFLNKHLADVLDWWEGYREPRGVSLEHAWRCSKCEYNRGCEWRERKAKEFGTRGRRIQDVDTKVLSLGDQV</sequence>
<comment type="similarity">
    <text evidence="1">Belongs to the EXO5 family.</text>
</comment>
<feature type="region of interest" description="Disordered" evidence="2">
    <location>
        <begin position="220"/>
        <end position="262"/>
    </location>
</feature>
<evidence type="ECO:0000256" key="1">
    <source>
        <dbReference type="ARBA" id="ARBA00009797"/>
    </source>
</evidence>
<protein>
    <recommendedName>
        <fullName evidence="5">Exonuclease V</fullName>
    </recommendedName>
</protein>
<feature type="compositionally biased region" description="Basic residues" evidence="2">
    <location>
        <begin position="405"/>
        <end position="423"/>
    </location>
</feature>
<dbReference type="PANTHER" id="PTHR14464">
    <property type="entry name" value="EXONUCLEASE V"/>
    <property type="match status" value="1"/>
</dbReference>
<evidence type="ECO:0000313" key="4">
    <source>
        <dbReference type="Proteomes" id="UP001465976"/>
    </source>
</evidence>
<proteinExistence type="inferred from homology"/>
<dbReference type="PANTHER" id="PTHR14464:SF4">
    <property type="entry name" value="EXONUCLEASE V"/>
    <property type="match status" value="1"/>
</dbReference>